<evidence type="ECO:0000256" key="1">
    <source>
        <dbReference type="SAM" id="SignalP"/>
    </source>
</evidence>
<sequence length="230" mass="25437">MFIFDRQVGVCLLIATLPGQTASADVSILIETFLDYLLATMRLILPEPLYMNKSPEGMLNLRNASIHGLSYARRNCPIDLNVFSTDDSHHISGNFCLTFEDHFNISALIQITSLLYDSDFEPAVVHFHDLNVRVNLTLKIPKKYNAVGALVDLQGKPIIEMRGFNLTAVNGDNDDEVSDGFSILSTLGSVMSMGPLGGYIEFRMANSVQKAIKILNAKLQDKIDDVVNRG</sequence>
<dbReference type="AlphaFoldDB" id="A0A0R3UP85"/>
<gene>
    <name evidence="2" type="ORF">MCOS_LOCUS9653</name>
</gene>
<dbReference type="OrthoDB" id="6242620at2759"/>
<dbReference type="Proteomes" id="UP000267029">
    <property type="component" value="Unassembled WGS sequence"/>
</dbReference>
<feature type="signal peptide" evidence="1">
    <location>
        <begin position="1"/>
        <end position="23"/>
    </location>
</feature>
<reference evidence="2 3" key="2">
    <citation type="submission" date="2018-10" db="EMBL/GenBank/DDBJ databases">
        <authorList>
            <consortium name="Pathogen Informatics"/>
        </authorList>
    </citation>
    <scope>NUCLEOTIDE SEQUENCE [LARGE SCALE GENOMIC DNA]</scope>
</reference>
<accession>A0A0R3UP85</accession>
<organism evidence="4">
    <name type="scientific">Mesocestoides corti</name>
    <name type="common">Flatworm</name>
    <dbReference type="NCBI Taxonomy" id="53468"/>
    <lineage>
        <taxon>Eukaryota</taxon>
        <taxon>Metazoa</taxon>
        <taxon>Spiralia</taxon>
        <taxon>Lophotrochozoa</taxon>
        <taxon>Platyhelminthes</taxon>
        <taxon>Cestoda</taxon>
        <taxon>Eucestoda</taxon>
        <taxon>Cyclophyllidea</taxon>
        <taxon>Mesocestoididae</taxon>
        <taxon>Mesocestoides</taxon>
    </lineage>
</organism>
<evidence type="ECO:0000313" key="2">
    <source>
        <dbReference type="EMBL" id="VDD83650.1"/>
    </source>
</evidence>
<name>A0A0R3UP85_MESCO</name>
<keyword evidence="1" id="KW-0732">Signal</keyword>
<protein>
    <submittedName>
        <fullName evidence="4">BPI2 domain-containing protein</fullName>
    </submittedName>
</protein>
<evidence type="ECO:0000313" key="4">
    <source>
        <dbReference type="WBParaSite" id="MCOS_0000965201-mRNA-1"/>
    </source>
</evidence>
<evidence type="ECO:0000313" key="3">
    <source>
        <dbReference type="Proteomes" id="UP000267029"/>
    </source>
</evidence>
<feature type="chain" id="PRO_5043132369" evidence="1">
    <location>
        <begin position="24"/>
        <end position="230"/>
    </location>
</feature>
<dbReference type="EMBL" id="UXSR01005794">
    <property type="protein sequence ID" value="VDD83650.1"/>
    <property type="molecule type" value="Genomic_DNA"/>
</dbReference>
<proteinExistence type="predicted"/>
<keyword evidence="3" id="KW-1185">Reference proteome</keyword>
<dbReference type="WBParaSite" id="MCOS_0000965201-mRNA-1">
    <property type="protein sequence ID" value="MCOS_0000965201-mRNA-1"/>
    <property type="gene ID" value="MCOS_0000965201"/>
</dbReference>
<reference evidence="4" key="1">
    <citation type="submission" date="2017-02" db="UniProtKB">
        <authorList>
            <consortium name="WormBaseParasite"/>
        </authorList>
    </citation>
    <scope>IDENTIFICATION</scope>
</reference>